<feature type="compositionally biased region" description="Basic and acidic residues" evidence="1">
    <location>
        <begin position="15"/>
        <end position="24"/>
    </location>
</feature>
<dbReference type="AlphaFoldDB" id="A0A699H073"/>
<comment type="caution">
    <text evidence="2">The sequence shown here is derived from an EMBL/GenBank/DDBJ whole genome shotgun (WGS) entry which is preliminary data.</text>
</comment>
<dbReference type="PANTHER" id="PTHR48475:SF2">
    <property type="entry name" value="RIBONUCLEASE H"/>
    <property type="match status" value="1"/>
</dbReference>
<sequence length="462" mass="52711">MKEVISVMETVGSRTEAKLQEGKLSKPTKVRAKAGQVHPPHKNTKRNFALDKVKFKPPPPMITPVEKRNASKFLISFLPLEEEDRMEGPMIIEAEMGRHCVHRMYMDGGSSSEILYKHCFNRFYSEVRNQMVPATTPLVGFSGEIIWPLWQISLLARSKENPSSSVYTSRNAKIPSDRRNSHIAEQHDYSTRMHNGFRTRGVTALDFIVERLEDDPTDTPMVEKEELSDPWILFTDGSSCIDEEILQEEKKKARAIRRKAGRYVFEFCIKDTKNLIRRCNSCQAHRTMIKSSNGEMPLWLTYGTKAMILVEIGMPTLRTAEVDMIKNDEALEINLDLLEKKREHAAIPEAKSKAMMEKYYNARVCNISFKPADLVYQSNEASHAKDKGKLGHKWEGLNEVMEALGKGAYKLKDRDGSILHVSDLVPLLTKEHISNTLGYESLISAEHKSCLLNDTIFQNHKK</sequence>
<proteinExistence type="predicted"/>
<protein>
    <submittedName>
        <fullName evidence="2">Reverse transcriptase domain-containing protein</fullName>
    </submittedName>
</protein>
<name>A0A699H073_TANCI</name>
<keyword evidence="2" id="KW-0548">Nucleotidyltransferase</keyword>
<accession>A0A699H073</accession>
<dbReference type="GO" id="GO:0003964">
    <property type="term" value="F:RNA-directed DNA polymerase activity"/>
    <property type="evidence" value="ECO:0007669"/>
    <property type="project" value="UniProtKB-KW"/>
</dbReference>
<gene>
    <name evidence="2" type="ORF">Tci_229875</name>
</gene>
<dbReference type="EMBL" id="BKCJ010064423">
    <property type="protein sequence ID" value="GEW57899.1"/>
    <property type="molecule type" value="Genomic_DNA"/>
</dbReference>
<evidence type="ECO:0000313" key="2">
    <source>
        <dbReference type="EMBL" id="GEW57899.1"/>
    </source>
</evidence>
<organism evidence="2">
    <name type="scientific">Tanacetum cinerariifolium</name>
    <name type="common">Dalmatian daisy</name>
    <name type="synonym">Chrysanthemum cinerariifolium</name>
    <dbReference type="NCBI Taxonomy" id="118510"/>
    <lineage>
        <taxon>Eukaryota</taxon>
        <taxon>Viridiplantae</taxon>
        <taxon>Streptophyta</taxon>
        <taxon>Embryophyta</taxon>
        <taxon>Tracheophyta</taxon>
        <taxon>Spermatophyta</taxon>
        <taxon>Magnoliopsida</taxon>
        <taxon>eudicotyledons</taxon>
        <taxon>Gunneridae</taxon>
        <taxon>Pentapetalae</taxon>
        <taxon>asterids</taxon>
        <taxon>campanulids</taxon>
        <taxon>Asterales</taxon>
        <taxon>Asteraceae</taxon>
        <taxon>Asteroideae</taxon>
        <taxon>Anthemideae</taxon>
        <taxon>Anthemidinae</taxon>
        <taxon>Tanacetum</taxon>
    </lineage>
</organism>
<keyword evidence="2" id="KW-0808">Transferase</keyword>
<feature type="region of interest" description="Disordered" evidence="1">
    <location>
        <begin position="15"/>
        <end position="43"/>
    </location>
</feature>
<keyword evidence="2" id="KW-0695">RNA-directed DNA polymerase</keyword>
<reference evidence="2" key="1">
    <citation type="journal article" date="2019" name="Sci. Rep.">
        <title>Draft genome of Tanacetum cinerariifolium, the natural source of mosquito coil.</title>
        <authorList>
            <person name="Yamashiro T."/>
            <person name="Shiraishi A."/>
            <person name="Satake H."/>
            <person name="Nakayama K."/>
        </authorList>
    </citation>
    <scope>NUCLEOTIDE SEQUENCE</scope>
</reference>
<dbReference type="PANTHER" id="PTHR48475">
    <property type="entry name" value="RIBONUCLEASE H"/>
    <property type="match status" value="1"/>
</dbReference>
<evidence type="ECO:0000256" key="1">
    <source>
        <dbReference type="SAM" id="MobiDB-lite"/>
    </source>
</evidence>